<protein>
    <submittedName>
        <fullName evidence="1">Uncharacterized protein</fullName>
    </submittedName>
</protein>
<gene>
    <name evidence="1" type="ORF">EJB06_26575</name>
</gene>
<reference evidence="1 2" key="1">
    <citation type="submission" date="2018-12" db="EMBL/GenBank/DDBJ databases">
        <authorList>
            <person name="Yang E."/>
        </authorList>
    </citation>
    <scope>NUCLEOTIDE SEQUENCE [LARGE SCALE GENOMIC DNA]</scope>
    <source>
        <strain evidence="1 2">SOD</strain>
    </source>
</reference>
<dbReference type="Proteomes" id="UP000278085">
    <property type="component" value="Unassembled WGS sequence"/>
</dbReference>
<accession>A0A430HEM9</accession>
<dbReference type="AlphaFoldDB" id="A0A430HEM9"/>
<name>A0A430HEM9_9BURK</name>
<evidence type="ECO:0000313" key="2">
    <source>
        <dbReference type="Proteomes" id="UP000278085"/>
    </source>
</evidence>
<comment type="caution">
    <text evidence="1">The sequence shown here is derived from an EMBL/GenBank/DDBJ whole genome shotgun (WGS) entry which is preliminary data.</text>
</comment>
<sequence length="74" mass="8176">MSVIKASHYVGSAEFIDWQGITWFARATRRVALAVLRKTGSVANKMLIAFFALQIDDNFPLNLLSTLSNYSAPA</sequence>
<keyword evidence="2" id="KW-1185">Reference proteome</keyword>
<organism evidence="1 2">
    <name type="scientific">Massilia atriviolacea</name>
    <dbReference type="NCBI Taxonomy" id="2495579"/>
    <lineage>
        <taxon>Bacteria</taxon>
        <taxon>Pseudomonadati</taxon>
        <taxon>Pseudomonadota</taxon>
        <taxon>Betaproteobacteria</taxon>
        <taxon>Burkholderiales</taxon>
        <taxon>Oxalobacteraceae</taxon>
        <taxon>Telluria group</taxon>
        <taxon>Massilia</taxon>
    </lineage>
</organism>
<evidence type="ECO:0000313" key="1">
    <source>
        <dbReference type="EMBL" id="RSZ55975.1"/>
    </source>
</evidence>
<dbReference type="EMBL" id="RXLQ01000019">
    <property type="protein sequence ID" value="RSZ55975.1"/>
    <property type="molecule type" value="Genomic_DNA"/>
</dbReference>
<proteinExistence type="predicted"/>
<dbReference type="RefSeq" id="WP_126077054.1">
    <property type="nucleotide sequence ID" value="NZ_CP051166.1"/>
</dbReference>